<feature type="domain" description="CMP/dCMP-type deaminase" evidence="3">
    <location>
        <begin position="2"/>
        <end position="125"/>
    </location>
</feature>
<evidence type="ECO:0000313" key="4">
    <source>
        <dbReference type="EMBL" id="SEO65984.1"/>
    </source>
</evidence>
<gene>
    <name evidence="4" type="ORF">SAMN04488052_10236</name>
</gene>
<protein>
    <submittedName>
        <fullName evidence="4">tRNA(Arg) A34 adenosine deaminase TadA</fullName>
    </submittedName>
</protein>
<dbReference type="GO" id="GO:0047974">
    <property type="term" value="F:guanosine deaminase activity"/>
    <property type="evidence" value="ECO:0007669"/>
    <property type="project" value="TreeGrafter"/>
</dbReference>
<dbReference type="GO" id="GO:0006152">
    <property type="term" value="P:purine nucleoside catabolic process"/>
    <property type="evidence" value="ECO:0007669"/>
    <property type="project" value="TreeGrafter"/>
</dbReference>
<dbReference type="CDD" id="cd01285">
    <property type="entry name" value="nucleoside_deaminase"/>
    <property type="match status" value="1"/>
</dbReference>
<name>A0A1H8RIK3_9GAMM</name>
<dbReference type="SUPFAM" id="SSF53927">
    <property type="entry name" value="Cytidine deaminase-like"/>
    <property type="match status" value="1"/>
</dbReference>
<evidence type="ECO:0000259" key="3">
    <source>
        <dbReference type="PROSITE" id="PS51747"/>
    </source>
</evidence>
<dbReference type="RefSeq" id="WP_091640490.1">
    <property type="nucleotide sequence ID" value="NZ_FOEG01000002.1"/>
</dbReference>
<dbReference type="Proteomes" id="UP000199657">
    <property type="component" value="Unassembled WGS sequence"/>
</dbReference>
<accession>A0A1H8RIK3</accession>
<sequence>MQEPAYFMRKAIEHSRKKMKENGAAPFAAVVVKDGKIVGVGVNEVVTKNDVTSHGEVEAIRDAGRNLDTWDLSGCVLYTTCEPCELCVAAMHWARISRMYYANTLDDCAPMGLDLKGLRETVRRDVNDRDLPSEQLLHGEAKAVLDEWLESDEFRPF</sequence>
<keyword evidence="2" id="KW-0862">Zinc</keyword>
<organism evidence="4 5">
    <name type="scientific">Aquisalimonas asiatica</name>
    <dbReference type="NCBI Taxonomy" id="406100"/>
    <lineage>
        <taxon>Bacteria</taxon>
        <taxon>Pseudomonadati</taxon>
        <taxon>Pseudomonadota</taxon>
        <taxon>Gammaproteobacteria</taxon>
        <taxon>Chromatiales</taxon>
        <taxon>Ectothiorhodospiraceae</taxon>
        <taxon>Aquisalimonas</taxon>
    </lineage>
</organism>
<keyword evidence="5" id="KW-1185">Reference proteome</keyword>
<proteinExistence type="predicted"/>
<keyword evidence="1" id="KW-0479">Metal-binding</keyword>
<dbReference type="Pfam" id="PF00383">
    <property type="entry name" value="dCMP_cyt_deam_1"/>
    <property type="match status" value="1"/>
</dbReference>
<dbReference type="PANTHER" id="PTHR11079:SF161">
    <property type="entry name" value="CMP_DCMP-TYPE DEAMINASE DOMAIN-CONTAINING PROTEIN"/>
    <property type="match status" value="1"/>
</dbReference>
<dbReference type="PROSITE" id="PS51747">
    <property type="entry name" value="CYT_DCMP_DEAMINASES_2"/>
    <property type="match status" value="1"/>
</dbReference>
<dbReference type="Gene3D" id="3.40.140.10">
    <property type="entry name" value="Cytidine Deaminase, domain 2"/>
    <property type="match status" value="1"/>
</dbReference>
<reference evidence="4 5" key="1">
    <citation type="submission" date="2016-10" db="EMBL/GenBank/DDBJ databases">
        <authorList>
            <person name="de Groot N.N."/>
        </authorList>
    </citation>
    <scope>NUCLEOTIDE SEQUENCE [LARGE SCALE GENOMIC DNA]</scope>
    <source>
        <strain evidence="4 5">CGMCC 1.6291</strain>
    </source>
</reference>
<dbReference type="PANTHER" id="PTHR11079">
    <property type="entry name" value="CYTOSINE DEAMINASE FAMILY MEMBER"/>
    <property type="match status" value="1"/>
</dbReference>
<evidence type="ECO:0000256" key="2">
    <source>
        <dbReference type="ARBA" id="ARBA00022833"/>
    </source>
</evidence>
<evidence type="ECO:0000256" key="1">
    <source>
        <dbReference type="ARBA" id="ARBA00022723"/>
    </source>
</evidence>
<dbReference type="InterPro" id="IPR016193">
    <property type="entry name" value="Cytidine_deaminase-like"/>
</dbReference>
<dbReference type="EMBL" id="FOEG01000002">
    <property type="protein sequence ID" value="SEO65984.1"/>
    <property type="molecule type" value="Genomic_DNA"/>
</dbReference>
<dbReference type="InterPro" id="IPR002125">
    <property type="entry name" value="CMP_dCMP_dom"/>
</dbReference>
<dbReference type="AlphaFoldDB" id="A0A1H8RIK3"/>
<dbReference type="STRING" id="406100.SAMN04488052_10236"/>
<dbReference type="InterPro" id="IPR016192">
    <property type="entry name" value="APOBEC/CMP_deaminase_Zn-bd"/>
</dbReference>
<dbReference type="GO" id="GO:0008270">
    <property type="term" value="F:zinc ion binding"/>
    <property type="evidence" value="ECO:0007669"/>
    <property type="project" value="InterPro"/>
</dbReference>
<evidence type="ECO:0000313" key="5">
    <source>
        <dbReference type="Proteomes" id="UP000199657"/>
    </source>
</evidence>
<dbReference type="OrthoDB" id="9802676at2"/>
<dbReference type="PROSITE" id="PS00903">
    <property type="entry name" value="CYT_DCMP_DEAMINASES_1"/>
    <property type="match status" value="1"/>
</dbReference>